<organism evidence="1 2">
    <name type="scientific">Roridomyces roridus</name>
    <dbReference type="NCBI Taxonomy" id="1738132"/>
    <lineage>
        <taxon>Eukaryota</taxon>
        <taxon>Fungi</taxon>
        <taxon>Dikarya</taxon>
        <taxon>Basidiomycota</taxon>
        <taxon>Agaricomycotina</taxon>
        <taxon>Agaricomycetes</taxon>
        <taxon>Agaricomycetidae</taxon>
        <taxon>Agaricales</taxon>
        <taxon>Marasmiineae</taxon>
        <taxon>Mycenaceae</taxon>
        <taxon>Roridomyces</taxon>
    </lineage>
</organism>
<dbReference type="Proteomes" id="UP001221142">
    <property type="component" value="Unassembled WGS sequence"/>
</dbReference>
<name>A0AAD7C0Z8_9AGAR</name>
<evidence type="ECO:0000313" key="1">
    <source>
        <dbReference type="EMBL" id="KAJ7636222.1"/>
    </source>
</evidence>
<dbReference type="EMBL" id="JARKIF010000006">
    <property type="protein sequence ID" value="KAJ7636222.1"/>
    <property type="molecule type" value="Genomic_DNA"/>
</dbReference>
<evidence type="ECO:0008006" key="3">
    <source>
        <dbReference type="Google" id="ProtNLM"/>
    </source>
</evidence>
<proteinExistence type="predicted"/>
<keyword evidence="2" id="KW-1185">Reference proteome</keyword>
<protein>
    <recommendedName>
        <fullName evidence="3">F-box domain-containing protein</fullName>
    </recommendedName>
</protein>
<dbReference type="Gene3D" id="3.80.10.10">
    <property type="entry name" value="Ribonuclease Inhibitor"/>
    <property type="match status" value="1"/>
</dbReference>
<sequence>MHRALAIPEIVSIITQGTHQATLPSLAPMCRAFCDQALDLIWEEQHALLHLLQCMPDNLWGQPEESEENEVGTGEATCLIRPIVPADWGRFLFYSRRVKLFSFDVNCHIACCGSFFDILRISFPEAVLFPNLRTLVWWSGSDSGVIHHIRLLLAPRLRKLVIHNLESVFDLSLLPTLVTQCPGLTQVVIEMSDGLLRFLANLYTFVVSSNRLDSLSRVDNSVLEHLCRLPTLTSSNLHCQDALPGRRISSGGIMFPALRSLTITTCDTEVPTSFVPLLTDAPLQKVNIQLGMPEDKVTFVAWCKALGSHCTFAHNSLRSLSLSHQGSRRDVAAKSYAVQGLDIRPLFSFTEPRVVRLNPPFGFNLDDSTMDELARAWPRLEVLDLGGAKSSSSRTPSRLTLAALLSLAQHCPRLSCINLPLNASTQTPTPAPHHGARRIQQNCLTTLNVQFSPCVDVHGMAKILSSVFPALRIVHTDLDRRSLAGSVAVRTRNWKDVQQLLPLLSSVRVEEQKWTKCSANKG</sequence>
<accession>A0AAD7C0Z8</accession>
<evidence type="ECO:0000313" key="2">
    <source>
        <dbReference type="Proteomes" id="UP001221142"/>
    </source>
</evidence>
<comment type="caution">
    <text evidence="1">The sequence shown here is derived from an EMBL/GenBank/DDBJ whole genome shotgun (WGS) entry which is preliminary data.</text>
</comment>
<dbReference type="InterPro" id="IPR032675">
    <property type="entry name" value="LRR_dom_sf"/>
</dbReference>
<dbReference type="AlphaFoldDB" id="A0AAD7C0Z8"/>
<reference evidence="1" key="1">
    <citation type="submission" date="2023-03" db="EMBL/GenBank/DDBJ databases">
        <title>Massive genome expansion in bonnet fungi (Mycena s.s.) driven by repeated elements and novel gene families across ecological guilds.</title>
        <authorList>
            <consortium name="Lawrence Berkeley National Laboratory"/>
            <person name="Harder C.B."/>
            <person name="Miyauchi S."/>
            <person name="Viragh M."/>
            <person name="Kuo A."/>
            <person name="Thoen E."/>
            <person name="Andreopoulos B."/>
            <person name="Lu D."/>
            <person name="Skrede I."/>
            <person name="Drula E."/>
            <person name="Henrissat B."/>
            <person name="Morin E."/>
            <person name="Kohler A."/>
            <person name="Barry K."/>
            <person name="LaButti K."/>
            <person name="Morin E."/>
            <person name="Salamov A."/>
            <person name="Lipzen A."/>
            <person name="Mereny Z."/>
            <person name="Hegedus B."/>
            <person name="Baldrian P."/>
            <person name="Stursova M."/>
            <person name="Weitz H."/>
            <person name="Taylor A."/>
            <person name="Grigoriev I.V."/>
            <person name="Nagy L.G."/>
            <person name="Martin F."/>
            <person name="Kauserud H."/>
        </authorList>
    </citation>
    <scope>NUCLEOTIDE SEQUENCE</scope>
    <source>
        <strain evidence="1">9284</strain>
    </source>
</reference>
<gene>
    <name evidence="1" type="ORF">FB45DRAFT_444281</name>
</gene>
<dbReference type="SUPFAM" id="SSF52047">
    <property type="entry name" value="RNI-like"/>
    <property type="match status" value="1"/>
</dbReference>